<comment type="caution">
    <text evidence="2">The sequence shown here is derived from an EMBL/GenBank/DDBJ whole genome shotgun (WGS) entry which is preliminary data.</text>
</comment>
<protein>
    <submittedName>
        <fullName evidence="2">Uncharacterized protein</fullName>
    </submittedName>
</protein>
<keyword evidence="1" id="KW-0472">Membrane</keyword>
<name>A0ABN2YL13_9MICC</name>
<dbReference type="EMBL" id="BAAAQB010000010">
    <property type="protein sequence ID" value="GAA2128768.1"/>
    <property type="molecule type" value="Genomic_DNA"/>
</dbReference>
<feature type="transmembrane region" description="Helical" evidence="1">
    <location>
        <begin position="26"/>
        <end position="45"/>
    </location>
</feature>
<dbReference type="Proteomes" id="UP001500102">
    <property type="component" value="Unassembled WGS sequence"/>
</dbReference>
<keyword evidence="1" id="KW-1133">Transmembrane helix</keyword>
<evidence type="ECO:0000313" key="2">
    <source>
        <dbReference type="EMBL" id="GAA2128768.1"/>
    </source>
</evidence>
<proteinExistence type="predicted"/>
<organism evidence="2 3">
    <name type="scientific">Arthrobacter humicola</name>
    <dbReference type="NCBI Taxonomy" id="409291"/>
    <lineage>
        <taxon>Bacteria</taxon>
        <taxon>Bacillati</taxon>
        <taxon>Actinomycetota</taxon>
        <taxon>Actinomycetes</taxon>
        <taxon>Micrococcales</taxon>
        <taxon>Micrococcaceae</taxon>
        <taxon>Arthrobacter</taxon>
    </lineage>
</organism>
<gene>
    <name evidence="2" type="ORF">GCM10009825_08530</name>
</gene>
<evidence type="ECO:0000256" key="1">
    <source>
        <dbReference type="SAM" id="Phobius"/>
    </source>
</evidence>
<evidence type="ECO:0000313" key="3">
    <source>
        <dbReference type="Proteomes" id="UP001500102"/>
    </source>
</evidence>
<keyword evidence="1" id="KW-0812">Transmembrane</keyword>
<accession>A0ABN2YL13</accession>
<keyword evidence="3" id="KW-1185">Reference proteome</keyword>
<sequence length="77" mass="8318">MRNFAEGTALALADIAQDITDFVTKYYHLALLLFALCLIGEAHILPADNAVYGYGLLYHLYRLAPRTVESAGGGGLC</sequence>
<reference evidence="2 3" key="1">
    <citation type="journal article" date="2019" name="Int. J. Syst. Evol. Microbiol.">
        <title>The Global Catalogue of Microorganisms (GCM) 10K type strain sequencing project: providing services to taxonomists for standard genome sequencing and annotation.</title>
        <authorList>
            <consortium name="The Broad Institute Genomics Platform"/>
            <consortium name="The Broad Institute Genome Sequencing Center for Infectious Disease"/>
            <person name="Wu L."/>
            <person name="Ma J."/>
        </authorList>
    </citation>
    <scope>NUCLEOTIDE SEQUENCE [LARGE SCALE GENOMIC DNA]</scope>
    <source>
        <strain evidence="2 3">JCM 15921</strain>
    </source>
</reference>